<feature type="domain" description="DUF7847" evidence="2">
    <location>
        <begin position="101"/>
        <end position="182"/>
    </location>
</feature>
<gene>
    <name evidence="3" type="ORF">MNBD_UNCLBAC01-1558</name>
</gene>
<feature type="transmembrane region" description="Helical" evidence="1">
    <location>
        <begin position="191"/>
        <end position="213"/>
    </location>
</feature>
<evidence type="ECO:0000256" key="1">
    <source>
        <dbReference type="SAM" id="Phobius"/>
    </source>
</evidence>
<dbReference type="InterPro" id="IPR057169">
    <property type="entry name" value="DUF7847"/>
</dbReference>
<sequence>MNNSTIDLLKIFKNAFKLYKSKFALLMTLGLAYALATQAGQMVFHKFNVQSPGTLSLLNIFISSFFSIALIHMSQCIYTKKDVDLNEAFAAVRGKYMNYVSVSISFLVLVLSGILFFVVPGAYFGTVFMFADLLVVLEDKKFIDAFKRSADLVRGNFLKIFLFSMISACVLLFPTLLLGTVNFNGFNLGRVMQMCLMVFIIPYITMAQVGLYIQIKGMKEEYV</sequence>
<feature type="transmembrane region" description="Helical" evidence="1">
    <location>
        <begin position="157"/>
        <end position="179"/>
    </location>
</feature>
<keyword evidence="1" id="KW-0472">Membrane</keyword>
<dbReference type="EMBL" id="UOGJ01000116">
    <property type="protein sequence ID" value="VAX37032.1"/>
    <property type="molecule type" value="Genomic_DNA"/>
</dbReference>
<evidence type="ECO:0000259" key="2">
    <source>
        <dbReference type="Pfam" id="PF25231"/>
    </source>
</evidence>
<dbReference type="AlphaFoldDB" id="A0A3B1D8I2"/>
<name>A0A3B1D8I2_9ZZZZ</name>
<feature type="transmembrane region" description="Helical" evidence="1">
    <location>
        <begin position="55"/>
        <end position="75"/>
    </location>
</feature>
<dbReference type="Pfam" id="PF25231">
    <property type="entry name" value="DUF7847"/>
    <property type="match status" value="1"/>
</dbReference>
<evidence type="ECO:0000313" key="3">
    <source>
        <dbReference type="EMBL" id="VAX37032.1"/>
    </source>
</evidence>
<reference evidence="3" key="1">
    <citation type="submission" date="2018-06" db="EMBL/GenBank/DDBJ databases">
        <authorList>
            <person name="Zhirakovskaya E."/>
        </authorList>
    </citation>
    <scope>NUCLEOTIDE SEQUENCE</scope>
</reference>
<protein>
    <recommendedName>
        <fullName evidence="2">DUF7847 domain-containing protein</fullName>
    </recommendedName>
</protein>
<keyword evidence="1" id="KW-1133">Transmembrane helix</keyword>
<accession>A0A3B1D8I2</accession>
<feature type="transmembrane region" description="Helical" evidence="1">
    <location>
        <begin position="96"/>
        <end position="115"/>
    </location>
</feature>
<organism evidence="3">
    <name type="scientific">hydrothermal vent metagenome</name>
    <dbReference type="NCBI Taxonomy" id="652676"/>
    <lineage>
        <taxon>unclassified sequences</taxon>
        <taxon>metagenomes</taxon>
        <taxon>ecological metagenomes</taxon>
    </lineage>
</organism>
<proteinExistence type="predicted"/>
<keyword evidence="1" id="KW-0812">Transmembrane</keyword>